<dbReference type="PROSITE" id="PS51529">
    <property type="entry name" value="CYSTATIN_FETUIN_A"/>
    <property type="match status" value="1"/>
</dbReference>
<evidence type="ECO:0000313" key="10">
    <source>
        <dbReference type="Proteomes" id="UP000886611"/>
    </source>
</evidence>
<keyword evidence="6" id="KW-0325">Glycoprotein</keyword>
<dbReference type="GO" id="GO:0004869">
    <property type="term" value="F:cysteine-type endopeptidase inhibitor activity"/>
    <property type="evidence" value="ECO:0007669"/>
    <property type="project" value="InterPro"/>
</dbReference>
<feature type="signal peptide" evidence="7">
    <location>
        <begin position="1"/>
        <end position="18"/>
    </location>
</feature>
<dbReference type="OrthoDB" id="8780871at2759"/>
<keyword evidence="5" id="KW-1015">Disulfide bond</keyword>
<comment type="subcellular location">
    <subcellularLocation>
        <location evidence="1">Secreted</location>
    </subcellularLocation>
</comment>
<keyword evidence="10" id="KW-1185">Reference proteome</keyword>
<evidence type="ECO:0000256" key="7">
    <source>
        <dbReference type="SAM" id="SignalP"/>
    </source>
</evidence>
<evidence type="ECO:0000313" key="9">
    <source>
        <dbReference type="EMBL" id="KAG2463143.1"/>
    </source>
</evidence>
<keyword evidence="4" id="KW-0677">Repeat</keyword>
<accession>A0A8X7X6B8</accession>
<evidence type="ECO:0000256" key="3">
    <source>
        <dbReference type="ARBA" id="ARBA00022729"/>
    </source>
</evidence>
<evidence type="ECO:0000259" key="8">
    <source>
        <dbReference type="PROSITE" id="PS51529"/>
    </source>
</evidence>
<dbReference type="Gene3D" id="3.10.450.10">
    <property type="match status" value="2"/>
</dbReference>
<evidence type="ECO:0000256" key="2">
    <source>
        <dbReference type="ARBA" id="ARBA00022525"/>
    </source>
</evidence>
<comment type="caution">
    <text evidence="9">The sequence shown here is derived from an EMBL/GenBank/DDBJ whole genome shotgun (WGS) entry which is preliminary data.</text>
</comment>
<name>A0A8X7X6B8_POLSE</name>
<organism evidence="9 10">
    <name type="scientific">Polypterus senegalus</name>
    <name type="common">Senegal bichir</name>
    <dbReference type="NCBI Taxonomy" id="55291"/>
    <lineage>
        <taxon>Eukaryota</taxon>
        <taxon>Metazoa</taxon>
        <taxon>Chordata</taxon>
        <taxon>Craniata</taxon>
        <taxon>Vertebrata</taxon>
        <taxon>Euteleostomi</taxon>
        <taxon>Actinopterygii</taxon>
        <taxon>Polypteriformes</taxon>
        <taxon>Polypteridae</taxon>
        <taxon>Polypterus</taxon>
    </lineage>
</organism>
<keyword evidence="3 7" id="KW-0732">Signal</keyword>
<dbReference type="CDD" id="cd00042">
    <property type="entry name" value="CY"/>
    <property type="match status" value="2"/>
</dbReference>
<gene>
    <name evidence="9" type="primary">Ahsg</name>
    <name evidence="9" type="ORF">GTO96_0000816</name>
</gene>
<dbReference type="InterPro" id="IPR046350">
    <property type="entry name" value="Cystatin_sf"/>
</dbReference>
<reference evidence="9 10" key="1">
    <citation type="journal article" date="2021" name="Cell">
        <title>Tracing the genetic footprints of vertebrate landing in non-teleost ray-finned fishes.</title>
        <authorList>
            <person name="Bi X."/>
            <person name="Wang K."/>
            <person name="Yang L."/>
            <person name="Pan H."/>
            <person name="Jiang H."/>
            <person name="Wei Q."/>
            <person name="Fang M."/>
            <person name="Yu H."/>
            <person name="Zhu C."/>
            <person name="Cai Y."/>
            <person name="He Y."/>
            <person name="Gan X."/>
            <person name="Zeng H."/>
            <person name="Yu D."/>
            <person name="Zhu Y."/>
            <person name="Jiang H."/>
            <person name="Qiu Q."/>
            <person name="Yang H."/>
            <person name="Zhang Y.E."/>
            <person name="Wang W."/>
            <person name="Zhu M."/>
            <person name="He S."/>
            <person name="Zhang G."/>
        </authorList>
    </citation>
    <scope>NUCLEOTIDE SEQUENCE [LARGE SCALE GENOMIC DNA]</scope>
    <source>
        <strain evidence="9">Bchr_013</strain>
    </source>
</reference>
<keyword evidence="2" id="KW-0964">Secreted</keyword>
<dbReference type="InterPro" id="IPR025760">
    <property type="entry name" value="Cystatin_Fetuin_A"/>
</dbReference>
<dbReference type="AlphaFoldDB" id="A0A8X7X6B8"/>
<feature type="chain" id="PRO_5036458846" evidence="7">
    <location>
        <begin position="19"/>
        <end position="386"/>
    </location>
</feature>
<dbReference type="InterPro" id="IPR000010">
    <property type="entry name" value="Cystatin_dom"/>
</dbReference>
<dbReference type="FunFam" id="3.10.450.10:FF:000002">
    <property type="entry name" value="Kininogen 1"/>
    <property type="match status" value="1"/>
</dbReference>
<evidence type="ECO:0000256" key="4">
    <source>
        <dbReference type="ARBA" id="ARBA00022737"/>
    </source>
</evidence>
<dbReference type="SMART" id="SM00043">
    <property type="entry name" value="CY"/>
    <property type="match status" value="2"/>
</dbReference>
<dbReference type="GO" id="GO:0031012">
    <property type="term" value="C:extracellular matrix"/>
    <property type="evidence" value="ECO:0007669"/>
    <property type="project" value="TreeGrafter"/>
</dbReference>
<proteinExistence type="predicted"/>
<feature type="non-terminal residue" evidence="9">
    <location>
        <position position="386"/>
    </location>
</feature>
<evidence type="ECO:0000256" key="5">
    <source>
        <dbReference type="ARBA" id="ARBA00023157"/>
    </source>
</evidence>
<evidence type="ECO:0000256" key="1">
    <source>
        <dbReference type="ARBA" id="ARBA00004613"/>
    </source>
</evidence>
<dbReference type="GO" id="GO:0072562">
    <property type="term" value="C:blood microparticle"/>
    <property type="evidence" value="ECO:0007669"/>
    <property type="project" value="TreeGrafter"/>
</dbReference>
<dbReference type="PANTHER" id="PTHR13814">
    <property type="entry name" value="FETUIN"/>
    <property type="match status" value="1"/>
</dbReference>
<dbReference type="Proteomes" id="UP000886611">
    <property type="component" value="Unassembled WGS sequence"/>
</dbReference>
<feature type="domain" description="Cystatin fetuin-A-type" evidence="8">
    <location>
        <begin position="19"/>
        <end position="133"/>
    </location>
</feature>
<dbReference type="SUPFAM" id="SSF54403">
    <property type="entry name" value="Cystatin/monellin"/>
    <property type="match status" value="2"/>
</dbReference>
<protein>
    <submittedName>
        <fullName evidence="9">FETUA protein</fullName>
    </submittedName>
</protein>
<dbReference type="Pfam" id="PF00031">
    <property type="entry name" value="Cystatin"/>
    <property type="match status" value="2"/>
</dbReference>
<dbReference type="InterPro" id="IPR050735">
    <property type="entry name" value="Kininogen_Fetuin_HRG"/>
</dbReference>
<dbReference type="EMBL" id="JAATIS010004040">
    <property type="protein sequence ID" value="KAG2463143.1"/>
    <property type="molecule type" value="Genomic_DNA"/>
</dbReference>
<feature type="non-terminal residue" evidence="9">
    <location>
        <position position="1"/>
    </location>
</feature>
<dbReference type="PANTHER" id="PTHR13814:SF6">
    <property type="entry name" value="ALPHA-2-HS-GLYCOPROTEIN"/>
    <property type="match status" value="1"/>
</dbReference>
<evidence type="ECO:0000256" key="6">
    <source>
        <dbReference type="ARBA" id="ARBA00023180"/>
    </source>
</evidence>
<sequence>MHLQTLLLLVALVGSREGAVLPNVLNLPPCDSPLVEEAAFAAVNHINSHHYHGYKYALNRIEKVKVANLMPHGETYILELDLLETKCHIVNPTPAENCPVRSKAETKVEGDCDAMLSHVGGQFTVIAYKCKSTPDSAEDVMKVCPGCPKLLLLNDTTASQSVTHSLNKFNQVSNDTALFHLMEIGRMSSQVLPSLTGPTYFSEFAIVETNCTDDVLDQSNCVPLSESTARHGFCSSSASSIGLANEELIVNCDIYPAQGPPIFNVPAAPFDPAPSAVPLGPLEPAGPVASPGPDGNAASLLPAIPVLPDAPSVHHHHHHHSHSNVGAGTGVHGFKHHGLGHAFDPAASPFISSSEEMIAKPMVKRSVVAPQPPESLIICPGRIRHF</sequence>